<proteinExistence type="predicted"/>
<dbReference type="InterPro" id="IPR011009">
    <property type="entry name" value="Kinase-like_dom_sf"/>
</dbReference>
<dbReference type="Pfam" id="PF07714">
    <property type="entry name" value="PK_Tyr_Ser-Thr"/>
    <property type="match status" value="1"/>
</dbReference>
<reference evidence="2 3" key="1">
    <citation type="submission" date="2021-06" db="EMBL/GenBank/DDBJ databases">
        <authorList>
            <person name="Kallberg Y."/>
            <person name="Tangrot J."/>
            <person name="Rosling A."/>
        </authorList>
    </citation>
    <scope>NUCLEOTIDE SEQUENCE [LARGE SCALE GENOMIC DNA]</scope>
    <source>
        <strain evidence="2 3">120-4 pot B 10/14</strain>
    </source>
</reference>
<feature type="domain" description="Protein kinase" evidence="1">
    <location>
        <begin position="23"/>
        <end position="240"/>
    </location>
</feature>
<dbReference type="InterPro" id="IPR001245">
    <property type="entry name" value="Ser-Thr/Tyr_kinase_cat_dom"/>
</dbReference>
<name>A0ABN7VU50_GIGMA</name>
<organism evidence="2 3">
    <name type="scientific">Gigaspora margarita</name>
    <dbReference type="NCBI Taxonomy" id="4874"/>
    <lineage>
        <taxon>Eukaryota</taxon>
        <taxon>Fungi</taxon>
        <taxon>Fungi incertae sedis</taxon>
        <taxon>Mucoromycota</taxon>
        <taxon>Glomeromycotina</taxon>
        <taxon>Glomeromycetes</taxon>
        <taxon>Diversisporales</taxon>
        <taxon>Gigasporaceae</taxon>
        <taxon>Gigaspora</taxon>
    </lineage>
</organism>
<keyword evidence="3" id="KW-1185">Reference proteome</keyword>
<dbReference type="SUPFAM" id="SSF56112">
    <property type="entry name" value="Protein kinase-like (PK-like)"/>
    <property type="match status" value="1"/>
</dbReference>
<accession>A0ABN7VU50</accession>
<dbReference type="InterPro" id="IPR000719">
    <property type="entry name" value="Prot_kinase_dom"/>
</dbReference>
<evidence type="ECO:0000259" key="1">
    <source>
        <dbReference type="PROSITE" id="PS50011"/>
    </source>
</evidence>
<dbReference type="EMBL" id="CAJVQB010022255">
    <property type="protein sequence ID" value="CAG8799138.1"/>
    <property type="molecule type" value="Genomic_DNA"/>
</dbReference>
<feature type="non-terminal residue" evidence="2">
    <location>
        <position position="1"/>
    </location>
</feature>
<sequence length="240" mass="28299">PIITPLGLTAGDVLKWYNDYKASKRIIEIDRGGFATIFVAEWESDTYESKIVLKEIHNSENNSTKLLNEANALYKCMKKDDALINFMKCYGMSQNPITKNYVIVMQYFERGSLKRNLIDVIGKKWHKKLKILSQIAMNLKTIHEWLNKYETQQQFMKFDETIKSAITHSSLNIHSEEIYINSFMPNFYTTRPDNVRQEYELFEYNSFEQEYELFEYDSSENSRAIDLRMSSFVSAYLKSN</sequence>
<dbReference type="Proteomes" id="UP000789901">
    <property type="component" value="Unassembled WGS sequence"/>
</dbReference>
<gene>
    <name evidence="2" type="ORF">GMARGA_LOCUS22736</name>
</gene>
<dbReference type="Gene3D" id="1.10.510.10">
    <property type="entry name" value="Transferase(Phosphotransferase) domain 1"/>
    <property type="match status" value="1"/>
</dbReference>
<comment type="caution">
    <text evidence="2">The sequence shown here is derived from an EMBL/GenBank/DDBJ whole genome shotgun (WGS) entry which is preliminary data.</text>
</comment>
<evidence type="ECO:0000313" key="3">
    <source>
        <dbReference type="Proteomes" id="UP000789901"/>
    </source>
</evidence>
<protein>
    <submittedName>
        <fullName evidence="2">33072_t:CDS:1</fullName>
    </submittedName>
</protein>
<dbReference type="PROSITE" id="PS50011">
    <property type="entry name" value="PROTEIN_KINASE_DOM"/>
    <property type="match status" value="1"/>
</dbReference>
<evidence type="ECO:0000313" key="2">
    <source>
        <dbReference type="EMBL" id="CAG8799138.1"/>
    </source>
</evidence>